<organism evidence="2 3">
    <name type="scientific">Piedraia hortae CBS 480.64</name>
    <dbReference type="NCBI Taxonomy" id="1314780"/>
    <lineage>
        <taxon>Eukaryota</taxon>
        <taxon>Fungi</taxon>
        <taxon>Dikarya</taxon>
        <taxon>Ascomycota</taxon>
        <taxon>Pezizomycotina</taxon>
        <taxon>Dothideomycetes</taxon>
        <taxon>Dothideomycetidae</taxon>
        <taxon>Capnodiales</taxon>
        <taxon>Piedraiaceae</taxon>
        <taxon>Piedraia</taxon>
    </lineage>
</organism>
<evidence type="ECO:0008006" key="4">
    <source>
        <dbReference type="Google" id="ProtNLM"/>
    </source>
</evidence>
<protein>
    <recommendedName>
        <fullName evidence="4">Glycoside hydrolase family 23 protein</fullName>
    </recommendedName>
</protein>
<name>A0A6A7C458_9PEZI</name>
<evidence type="ECO:0000313" key="3">
    <source>
        <dbReference type="Proteomes" id="UP000799421"/>
    </source>
</evidence>
<evidence type="ECO:0000256" key="1">
    <source>
        <dbReference type="SAM" id="SignalP"/>
    </source>
</evidence>
<feature type="chain" id="PRO_5025428624" description="Glycoside hydrolase family 23 protein" evidence="1">
    <location>
        <begin position="17"/>
        <end position="153"/>
    </location>
</feature>
<dbReference type="EMBL" id="MU005970">
    <property type="protein sequence ID" value="KAF2861745.1"/>
    <property type="molecule type" value="Genomic_DNA"/>
</dbReference>
<keyword evidence="1" id="KW-0732">Signal</keyword>
<dbReference type="AlphaFoldDB" id="A0A6A7C458"/>
<proteinExistence type="predicted"/>
<accession>A0A6A7C458</accession>
<dbReference type="OrthoDB" id="1193027at2759"/>
<gene>
    <name evidence="2" type="ORF">K470DRAFT_293997</name>
</gene>
<feature type="signal peptide" evidence="1">
    <location>
        <begin position="1"/>
        <end position="16"/>
    </location>
</feature>
<sequence length="153" mass="15421">MLAAILASAASSGVDAWFVLAIVIQESGGCVRVPTTSYSVSNSGLMQSHEGSHSCNSGAQVTTPCPAEEIQGMITEGMQGTASSSTYALHGGISQAAHVDVSRFYKAAKIYNSGSIPTGGDLTSTAGAATYCYSSDIANPLVGWTSGTSGCQA</sequence>
<reference evidence="2" key="1">
    <citation type="journal article" date="2020" name="Stud. Mycol.">
        <title>101 Dothideomycetes genomes: a test case for predicting lifestyles and emergence of pathogens.</title>
        <authorList>
            <person name="Haridas S."/>
            <person name="Albert R."/>
            <person name="Binder M."/>
            <person name="Bloem J."/>
            <person name="Labutti K."/>
            <person name="Salamov A."/>
            <person name="Andreopoulos B."/>
            <person name="Baker S."/>
            <person name="Barry K."/>
            <person name="Bills G."/>
            <person name="Bluhm B."/>
            <person name="Cannon C."/>
            <person name="Castanera R."/>
            <person name="Culley D."/>
            <person name="Daum C."/>
            <person name="Ezra D."/>
            <person name="Gonzalez J."/>
            <person name="Henrissat B."/>
            <person name="Kuo A."/>
            <person name="Liang C."/>
            <person name="Lipzen A."/>
            <person name="Lutzoni F."/>
            <person name="Magnuson J."/>
            <person name="Mondo S."/>
            <person name="Nolan M."/>
            <person name="Ohm R."/>
            <person name="Pangilinan J."/>
            <person name="Park H.-J."/>
            <person name="Ramirez L."/>
            <person name="Alfaro M."/>
            <person name="Sun H."/>
            <person name="Tritt A."/>
            <person name="Yoshinaga Y."/>
            <person name="Zwiers L.-H."/>
            <person name="Turgeon B."/>
            <person name="Goodwin S."/>
            <person name="Spatafora J."/>
            <person name="Crous P."/>
            <person name="Grigoriev I."/>
        </authorList>
    </citation>
    <scope>NUCLEOTIDE SEQUENCE</scope>
    <source>
        <strain evidence="2">CBS 480.64</strain>
    </source>
</reference>
<dbReference type="Proteomes" id="UP000799421">
    <property type="component" value="Unassembled WGS sequence"/>
</dbReference>
<keyword evidence="3" id="KW-1185">Reference proteome</keyword>
<evidence type="ECO:0000313" key="2">
    <source>
        <dbReference type="EMBL" id="KAF2861745.1"/>
    </source>
</evidence>